<dbReference type="RefSeq" id="WP_192507170.1">
    <property type="nucleotide sequence ID" value="NZ_AQGV01000012.1"/>
</dbReference>
<evidence type="ECO:0000313" key="1">
    <source>
        <dbReference type="EMBL" id="MBE0367793.1"/>
    </source>
</evidence>
<proteinExistence type="predicted"/>
<organism evidence="1 2">
    <name type="scientific">Pseudoalteromonas aurantia 208</name>
    <dbReference type="NCBI Taxonomy" id="1314867"/>
    <lineage>
        <taxon>Bacteria</taxon>
        <taxon>Pseudomonadati</taxon>
        <taxon>Pseudomonadota</taxon>
        <taxon>Gammaproteobacteria</taxon>
        <taxon>Alteromonadales</taxon>
        <taxon>Pseudoalteromonadaceae</taxon>
        <taxon>Pseudoalteromonas</taxon>
    </lineage>
</organism>
<gene>
    <name evidence="1" type="ORF">PAUR_a1235</name>
</gene>
<keyword evidence="2" id="KW-1185">Reference proteome</keyword>
<protein>
    <recommendedName>
        <fullName evidence="3">Peptidase M43 pregnancy-associated plasma-A domain-containing protein</fullName>
    </recommendedName>
</protein>
<name>A0ABR9E9X9_9GAMM</name>
<dbReference type="Proteomes" id="UP000615755">
    <property type="component" value="Unassembled WGS sequence"/>
</dbReference>
<comment type="caution">
    <text evidence="1">The sequence shown here is derived from an EMBL/GenBank/DDBJ whole genome shotgun (WGS) entry which is preliminary data.</text>
</comment>
<dbReference type="Gene3D" id="3.40.390.10">
    <property type="entry name" value="Collagenase (Catalytic Domain)"/>
    <property type="match status" value="1"/>
</dbReference>
<evidence type="ECO:0000313" key="2">
    <source>
        <dbReference type="Proteomes" id="UP000615755"/>
    </source>
</evidence>
<evidence type="ECO:0008006" key="3">
    <source>
        <dbReference type="Google" id="ProtNLM"/>
    </source>
</evidence>
<dbReference type="EMBL" id="AQGV01000012">
    <property type="protein sequence ID" value="MBE0367793.1"/>
    <property type="molecule type" value="Genomic_DNA"/>
</dbReference>
<accession>A0ABR9E9X9</accession>
<reference evidence="1 2" key="1">
    <citation type="submission" date="2015-03" db="EMBL/GenBank/DDBJ databases">
        <title>Genome sequence of Pseudoalteromonas aurantia.</title>
        <authorList>
            <person name="Xie B.-B."/>
            <person name="Rong J.-C."/>
            <person name="Qin Q.-L."/>
            <person name="Zhang Y.-Z."/>
        </authorList>
    </citation>
    <scope>NUCLEOTIDE SEQUENCE [LARGE SCALE GENOMIC DNA]</scope>
    <source>
        <strain evidence="1 2">208</strain>
    </source>
</reference>
<sequence length="451" mass="49421">MISSRVLSIALLSLVNIGCSGDNDTTPTQDSGSIAALVQNSENTQTNKFNINIEFDNDAISAAPKSLSLSIGEVGDFTLNAQSGYRVTDIKGCDASFDKNTQKIQVIGGTKVCTIYVTSKTNSILLPITSSVEGYGRFISLPKRAEQGSDFNIVTEPHTDQVLDSIQGCGVKKTSGVWSVKNAQSPCHITAKFKSQFDTPKAFSHTIRLPIVVHVLENENFTIDDIQIETQIELLNLHFRSSDLLETLNMLSGTARVAVEHIPYIADVGIQFYLATQQPSGETFTGINRIADQGHISTASMLGSLYHPHKYINIWVGEKPPEQSQYSITYPAGTSVAPGISLDYRAVADYSSRTYDPKLNKTLPHQLGHFLGLVGHIADGPKGSHHTLPCDGVIKQSPSCINQDLLFNYMRHNTIADEDKRMFSLSQAQVMRNWVTSGPLKPLYDNNIDQQ</sequence>
<dbReference type="InterPro" id="IPR024079">
    <property type="entry name" value="MetalloPept_cat_dom_sf"/>
</dbReference>